<evidence type="ECO:0000313" key="2">
    <source>
        <dbReference type="EMBL" id="BAY86584.1"/>
    </source>
</evidence>
<dbReference type="EMBL" id="AP018227">
    <property type="protein sequence ID" value="BAY86584.1"/>
    <property type="molecule type" value="Genomic_DNA"/>
</dbReference>
<dbReference type="PROSITE" id="PS51819">
    <property type="entry name" value="VOC"/>
    <property type="match status" value="1"/>
</dbReference>
<feature type="domain" description="VOC" evidence="1">
    <location>
        <begin position="2"/>
        <end position="119"/>
    </location>
</feature>
<protein>
    <recommendedName>
        <fullName evidence="1">VOC domain-containing protein</fullName>
    </recommendedName>
</protein>
<dbReference type="GO" id="GO:0046686">
    <property type="term" value="P:response to cadmium ion"/>
    <property type="evidence" value="ECO:0007669"/>
    <property type="project" value="TreeGrafter"/>
</dbReference>
<gene>
    <name evidence="2" type="ORF">NIES267_60940</name>
</gene>
<dbReference type="InterPro" id="IPR004360">
    <property type="entry name" value="Glyas_Fos-R_dOase_dom"/>
</dbReference>
<reference evidence="2 3" key="1">
    <citation type="submission" date="2017-06" db="EMBL/GenBank/DDBJ databases">
        <title>Genome sequencing of cyanobaciteial culture collection at National Institute for Environmental Studies (NIES).</title>
        <authorList>
            <person name="Hirose Y."/>
            <person name="Shimura Y."/>
            <person name="Fujisawa T."/>
            <person name="Nakamura Y."/>
            <person name="Kawachi M."/>
        </authorList>
    </citation>
    <scope>NUCLEOTIDE SEQUENCE [LARGE SCALE GENOMIC DNA]</scope>
    <source>
        <strain evidence="2 3">NIES-267</strain>
    </source>
</reference>
<keyword evidence="3" id="KW-1185">Reference proteome</keyword>
<name>A0A1Z4LZF2_9CYAN</name>
<dbReference type="InterPro" id="IPR029068">
    <property type="entry name" value="Glyas_Bleomycin-R_OHBP_Dase"/>
</dbReference>
<dbReference type="PANTHER" id="PTHR41294:SF1">
    <property type="entry name" value="CADMIUM-INDUCED PROTEIN CADI"/>
    <property type="match status" value="1"/>
</dbReference>
<evidence type="ECO:0000259" key="1">
    <source>
        <dbReference type="PROSITE" id="PS51819"/>
    </source>
</evidence>
<proteinExistence type="predicted"/>
<accession>A0A1Z4LZF2</accession>
<dbReference type="Proteomes" id="UP000218418">
    <property type="component" value="Chromosome"/>
</dbReference>
<dbReference type="Pfam" id="PF00903">
    <property type="entry name" value="Glyoxalase"/>
    <property type="match status" value="1"/>
</dbReference>
<dbReference type="Gene3D" id="3.10.180.10">
    <property type="entry name" value="2,3-Dihydroxybiphenyl 1,2-Dioxygenase, domain 1"/>
    <property type="match status" value="1"/>
</dbReference>
<organism evidence="2 3">
    <name type="scientific">Calothrix parasitica NIES-267</name>
    <dbReference type="NCBI Taxonomy" id="1973488"/>
    <lineage>
        <taxon>Bacteria</taxon>
        <taxon>Bacillati</taxon>
        <taxon>Cyanobacteriota</taxon>
        <taxon>Cyanophyceae</taxon>
        <taxon>Nostocales</taxon>
        <taxon>Calotrichaceae</taxon>
        <taxon>Calothrix</taxon>
    </lineage>
</organism>
<dbReference type="PANTHER" id="PTHR41294">
    <property type="entry name" value="CADMIUM-INDUCED PROTEIN CADI"/>
    <property type="match status" value="1"/>
</dbReference>
<dbReference type="SUPFAM" id="SSF54593">
    <property type="entry name" value="Glyoxalase/Bleomycin resistance protein/Dihydroxybiphenyl dioxygenase"/>
    <property type="match status" value="1"/>
</dbReference>
<evidence type="ECO:0000313" key="3">
    <source>
        <dbReference type="Proteomes" id="UP000218418"/>
    </source>
</evidence>
<dbReference type="NCBIfam" id="NF041414">
    <property type="entry name" value="ArsI_CadI_VOC"/>
    <property type="match status" value="1"/>
</dbReference>
<dbReference type="InterPro" id="IPR049789">
    <property type="entry name" value="ArsI/CadI-like"/>
</dbReference>
<dbReference type="InterPro" id="IPR052393">
    <property type="entry name" value="Cadmium-induced_rsp"/>
</dbReference>
<dbReference type="AlphaFoldDB" id="A0A1Z4LZF2"/>
<dbReference type="InterPro" id="IPR037523">
    <property type="entry name" value="VOC_core"/>
</dbReference>
<sequence length="145" mass="16114">MLKTHVTLNATDIAKSVTFYRAMFGVEPVKYKSDYAKFDIANPPLNLTLNQADSVNADGGLSHLGIQVNSTQEVEAAINRFNEAELDLFTEENTDCCYALQDKVWVSDPDNNKWEVFVVKVADTVPEENIEATQNEDCCAPTCCN</sequence>